<reference evidence="3" key="2">
    <citation type="journal article" name="Front. Microbiol.">
        <title>Degradative Capacity of Two Strains of Rhodonia placenta: From Phenotype to Genotype.</title>
        <authorList>
            <person name="Kolle M."/>
            <person name="Horta M.A.C."/>
            <person name="Nowrousian M."/>
            <person name="Ohm R.A."/>
            <person name="Benz J.P."/>
            <person name="Pilgard A."/>
        </authorList>
    </citation>
    <scope>NUCLEOTIDE SEQUENCE</scope>
    <source>
        <strain evidence="3">FPRL280</strain>
    </source>
</reference>
<dbReference type="InterPro" id="IPR011333">
    <property type="entry name" value="SKP1/BTB/POZ_sf"/>
</dbReference>
<evidence type="ECO:0000256" key="1">
    <source>
        <dbReference type="SAM" id="MobiDB-lite"/>
    </source>
</evidence>
<feature type="region of interest" description="Disordered" evidence="1">
    <location>
        <begin position="1"/>
        <end position="27"/>
    </location>
</feature>
<dbReference type="PROSITE" id="PS50097">
    <property type="entry name" value="BTB"/>
    <property type="match status" value="1"/>
</dbReference>
<dbReference type="Proteomes" id="UP000639403">
    <property type="component" value="Unassembled WGS sequence"/>
</dbReference>
<evidence type="ECO:0000259" key="2">
    <source>
        <dbReference type="PROSITE" id="PS50097"/>
    </source>
</evidence>
<evidence type="ECO:0000313" key="3">
    <source>
        <dbReference type="EMBL" id="KAF9807420.1"/>
    </source>
</evidence>
<dbReference type="EMBL" id="JADOXO010000276">
    <property type="protein sequence ID" value="KAF9807420.1"/>
    <property type="molecule type" value="Genomic_DNA"/>
</dbReference>
<evidence type="ECO:0000313" key="4">
    <source>
        <dbReference type="Proteomes" id="UP000639403"/>
    </source>
</evidence>
<dbReference type="InterPro" id="IPR000210">
    <property type="entry name" value="BTB/POZ_dom"/>
</dbReference>
<protein>
    <recommendedName>
        <fullName evidence="2">BTB domain-containing protein</fullName>
    </recommendedName>
</protein>
<dbReference type="SMART" id="SM00225">
    <property type="entry name" value="BTB"/>
    <property type="match status" value="2"/>
</dbReference>
<accession>A0A8H7NWL5</accession>
<dbReference type="Pfam" id="PF00651">
    <property type="entry name" value="BTB"/>
    <property type="match status" value="2"/>
</dbReference>
<dbReference type="CDD" id="cd18186">
    <property type="entry name" value="BTB_POZ_ZBTB_KLHL-like"/>
    <property type="match status" value="1"/>
</dbReference>
<comment type="caution">
    <text evidence="3">The sequence shown here is derived from an EMBL/GenBank/DDBJ whole genome shotgun (WGS) entry which is preliminary data.</text>
</comment>
<dbReference type="PANTHER" id="PTHR46672">
    <property type="entry name" value="OS08G0495500 PROTEIN-RELATED"/>
    <property type="match status" value="1"/>
</dbReference>
<reference evidence="3" key="1">
    <citation type="submission" date="2020-11" db="EMBL/GenBank/DDBJ databases">
        <authorList>
            <person name="Koelle M."/>
            <person name="Horta M.A.C."/>
            <person name="Nowrousian M."/>
            <person name="Ohm R.A."/>
            <person name="Benz P."/>
            <person name="Pilgard A."/>
        </authorList>
    </citation>
    <scope>NUCLEOTIDE SEQUENCE</scope>
    <source>
        <strain evidence="3">FPRL280</strain>
    </source>
</reference>
<dbReference type="AlphaFoldDB" id="A0A8H7NWL5"/>
<dbReference type="InterPro" id="IPR044714">
    <property type="entry name" value="AtSIBP1-like"/>
</dbReference>
<dbReference type="SUPFAM" id="SSF54695">
    <property type="entry name" value="POZ domain"/>
    <property type="match status" value="2"/>
</dbReference>
<dbReference type="Gene3D" id="3.30.710.10">
    <property type="entry name" value="Potassium Channel Kv1.1, Chain A"/>
    <property type="match status" value="2"/>
</dbReference>
<sequence length="522" mass="58536">MSSDDQDTDSIRTHSPPPASGSVTTTSPFNSIDADLILRSSDEVEFQIHRYAMTMASPVFQNVLSLPQPADPLNGPPVVDLPEDSRTLYTILRICYPVLDPKIDTIELARSVLDAALKYDMVVVVDYCKRALRSLAKSQPLRVYAIACTIGAETTARLAVREIVAHAPDNILGVAEFEDMSAGCYFRLMLYCRSSRPELFSFCHGERISTASPEACGNASSEEVLRTAPFPFDNPAAGVIILTKDKMQFHVFESILILASPVFKEMLLTNSNSEQRTLEVDDDSDTIRCILLFCYPFGIPETVAIEVIPAVLRAADKYQVERAKWFLRKQWEMFASEPLRAYLLAAAIGWKEEAGIAARALLEFSTRDLQDRYVQELERASANSYIRLLEYREKCIEVTCSRTASCRKWLTTRDPRLEHILGCFVCYCNDKASYKRGRGVCSWIVYYTNIVSNSFKDPSQSMPAMFSPRFFSSTTCFRACQSHASEASLLHAAFADELNATIDEVSLRDLKRNDSAVLTHLL</sequence>
<feature type="domain" description="BTB" evidence="2">
    <location>
        <begin position="34"/>
        <end position="96"/>
    </location>
</feature>
<organism evidence="3 4">
    <name type="scientific">Rhodonia placenta</name>
    <dbReference type="NCBI Taxonomy" id="104341"/>
    <lineage>
        <taxon>Eukaryota</taxon>
        <taxon>Fungi</taxon>
        <taxon>Dikarya</taxon>
        <taxon>Basidiomycota</taxon>
        <taxon>Agaricomycotina</taxon>
        <taxon>Agaricomycetes</taxon>
        <taxon>Polyporales</taxon>
        <taxon>Adustoporiaceae</taxon>
        <taxon>Rhodonia</taxon>
    </lineage>
</organism>
<proteinExistence type="predicted"/>
<name>A0A8H7NWL5_9APHY</name>
<gene>
    <name evidence="3" type="ORF">IEO21_08227</name>
</gene>